<dbReference type="OrthoDB" id="676979at2759"/>
<reference evidence="1" key="1">
    <citation type="submission" date="2021-01" db="EMBL/GenBank/DDBJ databases">
        <authorList>
            <person name="Li R."/>
            <person name="Bekaert M."/>
        </authorList>
    </citation>
    <scope>NUCLEOTIDE SEQUENCE</scope>
    <source>
        <strain evidence="1">Farmed</strain>
    </source>
</reference>
<proteinExistence type="predicted"/>
<name>A0A812CIN7_ACAPH</name>
<evidence type="ECO:0000313" key="2">
    <source>
        <dbReference type="Proteomes" id="UP000597762"/>
    </source>
</evidence>
<dbReference type="EMBL" id="CAHIKZ030001591">
    <property type="protein sequence ID" value="CAE1269073.1"/>
    <property type="molecule type" value="Genomic_DNA"/>
</dbReference>
<sequence>MAARHSYEMAVFQTQEVQLDLRQKLKDSCKWNVKSRSCLFCYLDGIVLLSSKKGFVIGLEFIMQQFQVDISQNQLEPEDLAALWKPLLSIVMEIEKIMEEFPGEFVKRLIACPYCEELVFTGEWLCPKELQNMASQICLSCQRDVATYFLIQPKEQTRADLIRQRLKELHKIKMEQFPNTEENAEKVIKL</sequence>
<dbReference type="AlphaFoldDB" id="A0A812CIN7"/>
<gene>
    <name evidence="1" type="ORF">SPHA_36426</name>
</gene>
<protein>
    <submittedName>
        <fullName evidence="1">Uncharacterized protein</fullName>
    </submittedName>
</protein>
<comment type="caution">
    <text evidence="1">The sequence shown here is derived from an EMBL/GenBank/DDBJ whole genome shotgun (WGS) entry which is preliminary data.</text>
</comment>
<keyword evidence="2" id="KW-1185">Reference proteome</keyword>
<accession>A0A812CIN7</accession>
<organism evidence="1 2">
    <name type="scientific">Acanthosepion pharaonis</name>
    <name type="common">Pharaoh cuttlefish</name>
    <name type="synonym">Sepia pharaonis</name>
    <dbReference type="NCBI Taxonomy" id="158019"/>
    <lineage>
        <taxon>Eukaryota</taxon>
        <taxon>Metazoa</taxon>
        <taxon>Spiralia</taxon>
        <taxon>Lophotrochozoa</taxon>
        <taxon>Mollusca</taxon>
        <taxon>Cephalopoda</taxon>
        <taxon>Coleoidea</taxon>
        <taxon>Decapodiformes</taxon>
        <taxon>Sepiida</taxon>
        <taxon>Sepiina</taxon>
        <taxon>Sepiidae</taxon>
        <taxon>Acanthosepion</taxon>
    </lineage>
</organism>
<dbReference type="Proteomes" id="UP000597762">
    <property type="component" value="Unassembled WGS sequence"/>
</dbReference>
<evidence type="ECO:0000313" key="1">
    <source>
        <dbReference type="EMBL" id="CAE1269073.1"/>
    </source>
</evidence>